<dbReference type="Pfam" id="PF00884">
    <property type="entry name" value="Sulfatase"/>
    <property type="match status" value="1"/>
</dbReference>
<evidence type="ECO:0000313" key="5">
    <source>
        <dbReference type="EMBL" id="QEN06564.1"/>
    </source>
</evidence>
<dbReference type="Gene3D" id="3.40.720.10">
    <property type="entry name" value="Alkaline Phosphatase, subunit A"/>
    <property type="match status" value="1"/>
</dbReference>
<dbReference type="PANTHER" id="PTHR42693">
    <property type="entry name" value="ARYLSULFATASE FAMILY MEMBER"/>
    <property type="match status" value="1"/>
</dbReference>
<evidence type="ECO:0000256" key="2">
    <source>
        <dbReference type="ARBA" id="ARBA00022801"/>
    </source>
</evidence>
<sequence>MDSSKVEDSLSAIPYDHENNEKGEKRPNILLLMTDQQRWDTINASGADFMYTPNLDRLAASGRLYSHAFTPIPDGMPARHNLLTGLTGKIHGYQENNRTFGMPGWINTFPQLLSDHGYETVAIGKNQFIPRRRHRGYDRIHLMESNPAFREEDDYAMYLKENGWGHILNIHGCENILRYVPQSPLLPEQHQDDTWVADRALDFLETNRGRHPWLMKVSWISPRPPRTLQGALQTFTAIKNSLNS</sequence>
<dbReference type="EMBL" id="CP036150">
    <property type="protein sequence ID" value="QEN06564.1"/>
    <property type="molecule type" value="Genomic_DNA"/>
</dbReference>
<feature type="domain" description="Sulfatase N-terminal" evidence="4">
    <location>
        <begin position="27"/>
        <end position="223"/>
    </location>
</feature>
<dbReference type="GO" id="GO:0004065">
    <property type="term" value="F:arylsulfatase activity"/>
    <property type="evidence" value="ECO:0007669"/>
    <property type="project" value="TreeGrafter"/>
</dbReference>
<evidence type="ECO:0000256" key="1">
    <source>
        <dbReference type="ARBA" id="ARBA00008779"/>
    </source>
</evidence>
<protein>
    <recommendedName>
        <fullName evidence="4">Sulfatase N-terminal domain-containing protein</fullName>
    </recommendedName>
</protein>
<reference evidence="5 6" key="1">
    <citation type="submission" date="2019-02" db="EMBL/GenBank/DDBJ databases">
        <title>Complete Genome Sequence and Methylome Analysis of free living Spirochaetas.</title>
        <authorList>
            <person name="Fomenkov A."/>
            <person name="Dubinina G."/>
            <person name="Leshcheva N."/>
            <person name="Mikheeva N."/>
            <person name="Grabovich M."/>
            <person name="Vincze T."/>
            <person name="Roberts R.J."/>
        </authorList>
    </citation>
    <scope>NUCLEOTIDE SEQUENCE [LARGE SCALE GENOMIC DNA]</scope>
    <source>
        <strain evidence="5 6">K2</strain>
    </source>
</reference>
<dbReference type="OrthoDB" id="312425at2"/>
<proteinExistence type="inferred from homology"/>
<name>A0A5C1QJ18_9SPIO</name>
<feature type="region of interest" description="Disordered" evidence="3">
    <location>
        <begin position="1"/>
        <end position="21"/>
    </location>
</feature>
<evidence type="ECO:0000259" key="4">
    <source>
        <dbReference type="Pfam" id="PF00884"/>
    </source>
</evidence>
<organism evidence="5 6">
    <name type="scientific">Oceanispirochaeta crateris</name>
    <dbReference type="NCBI Taxonomy" id="2518645"/>
    <lineage>
        <taxon>Bacteria</taxon>
        <taxon>Pseudomonadati</taxon>
        <taxon>Spirochaetota</taxon>
        <taxon>Spirochaetia</taxon>
        <taxon>Spirochaetales</taxon>
        <taxon>Spirochaetaceae</taxon>
        <taxon>Oceanispirochaeta</taxon>
    </lineage>
</organism>
<evidence type="ECO:0000313" key="6">
    <source>
        <dbReference type="Proteomes" id="UP000324209"/>
    </source>
</evidence>
<accession>A0A5C1QJ18</accession>
<dbReference type="AlphaFoldDB" id="A0A5C1QJ18"/>
<keyword evidence="6" id="KW-1185">Reference proteome</keyword>
<dbReference type="Proteomes" id="UP000324209">
    <property type="component" value="Chromosome"/>
</dbReference>
<dbReference type="KEGG" id="ock:EXM22_00635"/>
<dbReference type="SUPFAM" id="SSF53649">
    <property type="entry name" value="Alkaline phosphatase-like"/>
    <property type="match status" value="1"/>
</dbReference>
<dbReference type="InterPro" id="IPR017850">
    <property type="entry name" value="Alkaline_phosphatase_core_sf"/>
</dbReference>
<gene>
    <name evidence="5" type="ORF">EXM22_00635</name>
</gene>
<dbReference type="InterPro" id="IPR050738">
    <property type="entry name" value="Sulfatase"/>
</dbReference>
<keyword evidence="2" id="KW-0378">Hydrolase</keyword>
<evidence type="ECO:0000256" key="3">
    <source>
        <dbReference type="SAM" id="MobiDB-lite"/>
    </source>
</evidence>
<dbReference type="PANTHER" id="PTHR42693:SF53">
    <property type="entry name" value="ENDO-4-O-SULFATASE"/>
    <property type="match status" value="1"/>
</dbReference>
<dbReference type="InterPro" id="IPR000917">
    <property type="entry name" value="Sulfatase_N"/>
</dbReference>
<dbReference type="RefSeq" id="WP_149484647.1">
    <property type="nucleotide sequence ID" value="NZ_CP036150.1"/>
</dbReference>
<comment type="similarity">
    <text evidence="1">Belongs to the sulfatase family.</text>
</comment>